<feature type="transmembrane region" description="Helical" evidence="2">
    <location>
        <begin position="57"/>
        <end position="76"/>
    </location>
</feature>
<feature type="transmembrane region" description="Helical" evidence="2">
    <location>
        <begin position="20"/>
        <end position="37"/>
    </location>
</feature>
<organism evidence="3">
    <name type="scientific">marine sediment metagenome</name>
    <dbReference type="NCBI Taxonomy" id="412755"/>
    <lineage>
        <taxon>unclassified sequences</taxon>
        <taxon>metagenomes</taxon>
        <taxon>ecological metagenomes</taxon>
    </lineage>
</organism>
<name>A0A0F9JIM6_9ZZZZ</name>
<protein>
    <submittedName>
        <fullName evidence="3">Uncharacterized protein</fullName>
    </submittedName>
</protein>
<evidence type="ECO:0000256" key="1">
    <source>
        <dbReference type="SAM" id="MobiDB-lite"/>
    </source>
</evidence>
<evidence type="ECO:0000313" key="3">
    <source>
        <dbReference type="EMBL" id="KKL98817.1"/>
    </source>
</evidence>
<feature type="compositionally biased region" description="Basic and acidic residues" evidence="1">
    <location>
        <begin position="94"/>
        <end position="103"/>
    </location>
</feature>
<keyword evidence="2" id="KW-0812">Transmembrane</keyword>
<proteinExistence type="predicted"/>
<sequence length="131" mass="15420">MTYWVLLVLALALSWGSLKYRHLLFSLASVIGWIALWRYNLTYPPTNIIAGDITHEWLTYIYIILALAMIFMWLANRNRGYTGYSRSAKEEQEYQKVAKETNQKPHSLMSQSSDEYRATVRKALRSGRRRR</sequence>
<keyword evidence="2" id="KW-1133">Transmembrane helix</keyword>
<accession>A0A0F9JIM6</accession>
<evidence type="ECO:0000256" key="2">
    <source>
        <dbReference type="SAM" id="Phobius"/>
    </source>
</evidence>
<feature type="region of interest" description="Disordered" evidence="1">
    <location>
        <begin position="94"/>
        <end position="116"/>
    </location>
</feature>
<comment type="caution">
    <text evidence="3">The sequence shown here is derived from an EMBL/GenBank/DDBJ whole genome shotgun (WGS) entry which is preliminary data.</text>
</comment>
<gene>
    <name evidence="3" type="ORF">LCGC14_1820660</name>
</gene>
<feature type="compositionally biased region" description="Polar residues" evidence="1">
    <location>
        <begin position="104"/>
        <end position="113"/>
    </location>
</feature>
<dbReference type="AlphaFoldDB" id="A0A0F9JIM6"/>
<keyword evidence="2" id="KW-0472">Membrane</keyword>
<dbReference type="EMBL" id="LAZR01017825">
    <property type="protein sequence ID" value="KKL98817.1"/>
    <property type="molecule type" value="Genomic_DNA"/>
</dbReference>
<reference evidence="3" key="1">
    <citation type="journal article" date="2015" name="Nature">
        <title>Complex archaea that bridge the gap between prokaryotes and eukaryotes.</title>
        <authorList>
            <person name="Spang A."/>
            <person name="Saw J.H."/>
            <person name="Jorgensen S.L."/>
            <person name="Zaremba-Niedzwiedzka K."/>
            <person name="Martijn J."/>
            <person name="Lind A.E."/>
            <person name="van Eijk R."/>
            <person name="Schleper C."/>
            <person name="Guy L."/>
            <person name="Ettema T.J."/>
        </authorList>
    </citation>
    <scope>NUCLEOTIDE SEQUENCE</scope>
</reference>